<dbReference type="Gene3D" id="3.10.20.90">
    <property type="entry name" value="Phosphatidylinositol 3-kinase Catalytic Subunit, Chain A, domain 1"/>
    <property type="match status" value="1"/>
</dbReference>
<evidence type="ECO:0000256" key="1">
    <source>
        <dbReference type="SAM" id="Coils"/>
    </source>
</evidence>
<gene>
    <name evidence="5" type="ORF">PGLA2088_LOCUS48724</name>
</gene>
<keyword evidence="1" id="KW-0175">Coiled coil</keyword>
<dbReference type="CDD" id="cd17039">
    <property type="entry name" value="Ubl_ubiquitin_like"/>
    <property type="match status" value="1"/>
</dbReference>
<accession>A0A813LTJ8</accession>
<dbReference type="SUPFAM" id="SSF54236">
    <property type="entry name" value="Ubiquitin-like"/>
    <property type="match status" value="1"/>
</dbReference>
<keyword evidence="3" id="KW-1133">Transmembrane helix</keyword>
<evidence type="ECO:0000313" key="6">
    <source>
        <dbReference type="Proteomes" id="UP000626109"/>
    </source>
</evidence>
<dbReference type="Pfam" id="PF00240">
    <property type="entry name" value="ubiquitin"/>
    <property type="match status" value="1"/>
</dbReference>
<comment type="caution">
    <text evidence="5">The sequence shown here is derived from an EMBL/GenBank/DDBJ whole genome shotgun (WGS) entry which is preliminary data.</text>
</comment>
<feature type="domain" description="Ubiquitin-like" evidence="4">
    <location>
        <begin position="39"/>
        <end position="117"/>
    </location>
</feature>
<feature type="coiled-coil region" evidence="1">
    <location>
        <begin position="264"/>
        <end position="291"/>
    </location>
</feature>
<keyword evidence="3" id="KW-0812">Transmembrane</keyword>
<feature type="transmembrane region" description="Helical" evidence="3">
    <location>
        <begin position="232"/>
        <end position="255"/>
    </location>
</feature>
<dbReference type="SMART" id="SM00213">
    <property type="entry name" value="UBQ"/>
    <property type="match status" value="1"/>
</dbReference>
<evidence type="ECO:0000256" key="2">
    <source>
        <dbReference type="SAM" id="MobiDB-lite"/>
    </source>
</evidence>
<dbReference type="InterPro" id="IPR000626">
    <property type="entry name" value="Ubiquitin-like_dom"/>
</dbReference>
<protein>
    <recommendedName>
        <fullName evidence="4">Ubiquitin-like domain-containing protein</fullName>
    </recommendedName>
</protein>
<organism evidence="5 6">
    <name type="scientific">Polarella glacialis</name>
    <name type="common">Dinoflagellate</name>
    <dbReference type="NCBI Taxonomy" id="89957"/>
    <lineage>
        <taxon>Eukaryota</taxon>
        <taxon>Sar</taxon>
        <taxon>Alveolata</taxon>
        <taxon>Dinophyceae</taxon>
        <taxon>Suessiales</taxon>
        <taxon>Suessiaceae</taxon>
        <taxon>Polarella</taxon>
    </lineage>
</organism>
<sequence>MIVESINIKKAELKTLQADLKAVRIRKAIAYKAEKDEFYQVFARTPKATTITLQVKPNDTLASVKRQVHRIEGVKVELQRLAFNNVEFDASSTRKSLKTLLVLSGCTLTLSVRGTGGGKRGKAIVTIESMDAEPSDQKVSIDLLNAVNQQTLDTWGNFFLGWTTERLLAISTTLKGGAMIRKSDLILAEVPEFRNIQEFVLALKACRGLAGNAMWRRVEELDRSFCEEFAPLAAKGTLMMMLLAACAICSIIVQYKAWRRLKDNKILQEEVERFERRLRAHAIKMQEEDARQREEHGLSAMAPTGVSLQLDDELDEDEEQEDFSDHPLH</sequence>
<feature type="region of interest" description="Disordered" evidence="2">
    <location>
        <begin position="309"/>
        <end position="329"/>
    </location>
</feature>
<dbReference type="EMBL" id="CAJNNW010036760">
    <property type="protein sequence ID" value="CAE8737359.1"/>
    <property type="molecule type" value="Genomic_DNA"/>
</dbReference>
<dbReference type="PROSITE" id="PS50053">
    <property type="entry name" value="UBIQUITIN_2"/>
    <property type="match status" value="1"/>
</dbReference>
<evidence type="ECO:0000313" key="5">
    <source>
        <dbReference type="EMBL" id="CAE8737359.1"/>
    </source>
</evidence>
<reference evidence="5" key="1">
    <citation type="submission" date="2021-02" db="EMBL/GenBank/DDBJ databases">
        <authorList>
            <person name="Dougan E. K."/>
            <person name="Rhodes N."/>
            <person name="Thang M."/>
            <person name="Chan C."/>
        </authorList>
    </citation>
    <scope>NUCLEOTIDE SEQUENCE</scope>
</reference>
<keyword evidence="3" id="KW-0472">Membrane</keyword>
<dbReference type="AlphaFoldDB" id="A0A813LTJ8"/>
<dbReference type="InterPro" id="IPR029071">
    <property type="entry name" value="Ubiquitin-like_domsf"/>
</dbReference>
<evidence type="ECO:0000256" key="3">
    <source>
        <dbReference type="SAM" id="Phobius"/>
    </source>
</evidence>
<proteinExistence type="predicted"/>
<dbReference type="Proteomes" id="UP000626109">
    <property type="component" value="Unassembled WGS sequence"/>
</dbReference>
<evidence type="ECO:0000259" key="4">
    <source>
        <dbReference type="PROSITE" id="PS50053"/>
    </source>
</evidence>
<name>A0A813LTJ8_POLGL</name>
<feature type="compositionally biased region" description="Acidic residues" evidence="2">
    <location>
        <begin position="310"/>
        <end position="322"/>
    </location>
</feature>